<dbReference type="CDD" id="cd03301">
    <property type="entry name" value="ABC_MalK_N"/>
    <property type="match status" value="1"/>
</dbReference>
<evidence type="ECO:0000313" key="8">
    <source>
        <dbReference type="Proteomes" id="UP000199064"/>
    </source>
</evidence>
<dbReference type="GO" id="GO:0016887">
    <property type="term" value="F:ATP hydrolysis activity"/>
    <property type="evidence" value="ECO:0007669"/>
    <property type="project" value="InterPro"/>
</dbReference>
<dbReference type="PROSITE" id="PS50893">
    <property type="entry name" value="ABC_TRANSPORTER_2"/>
    <property type="match status" value="1"/>
</dbReference>
<keyword evidence="5 7" id="KW-0067">ATP-binding</keyword>
<dbReference type="InterPro" id="IPR012340">
    <property type="entry name" value="NA-bd_OB-fold"/>
</dbReference>
<dbReference type="SMART" id="SM00382">
    <property type="entry name" value="AAA"/>
    <property type="match status" value="1"/>
</dbReference>
<dbReference type="NCBIfam" id="NF008653">
    <property type="entry name" value="PRK11650.1"/>
    <property type="match status" value="1"/>
</dbReference>
<dbReference type="SUPFAM" id="SSF50331">
    <property type="entry name" value="MOP-like"/>
    <property type="match status" value="1"/>
</dbReference>
<feature type="domain" description="ABC transporter" evidence="6">
    <location>
        <begin position="4"/>
        <end position="234"/>
    </location>
</feature>
<organism evidence="7 8">
    <name type="scientific">Nitratireductor aquibiodomus</name>
    <dbReference type="NCBI Taxonomy" id="204799"/>
    <lineage>
        <taxon>Bacteria</taxon>
        <taxon>Pseudomonadati</taxon>
        <taxon>Pseudomonadota</taxon>
        <taxon>Alphaproteobacteria</taxon>
        <taxon>Hyphomicrobiales</taxon>
        <taxon>Phyllobacteriaceae</taxon>
        <taxon>Nitratireductor</taxon>
    </lineage>
</organism>
<dbReference type="InterPro" id="IPR040582">
    <property type="entry name" value="OB_MalK-like"/>
</dbReference>
<keyword evidence="8" id="KW-1185">Reference proteome</keyword>
<evidence type="ECO:0000313" key="7">
    <source>
        <dbReference type="EMBL" id="SEB65716.1"/>
    </source>
</evidence>
<dbReference type="Pfam" id="PF17912">
    <property type="entry name" value="OB_MalK"/>
    <property type="match status" value="1"/>
</dbReference>
<dbReference type="PANTHER" id="PTHR43875:SF1">
    <property type="entry name" value="OSMOPROTECTIVE COMPOUNDS UPTAKE ATP-BINDING PROTEIN GGTA"/>
    <property type="match status" value="1"/>
</dbReference>
<dbReference type="FunFam" id="3.40.50.300:FF:000042">
    <property type="entry name" value="Maltose/maltodextrin ABC transporter, ATP-binding protein"/>
    <property type="match status" value="1"/>
</dbReference>
<dbReference type="InterPro" id="IPR027417">
    <property type="entry name" value="P-loop_NTPase"/>
</dbReference>
<dbReference type="InterPro" id="IPR015855">
    <property type="entry name" value="ABC_transpr_MalK-like"/>
</dbReference>
<evidence type="ECO:0000256" key="2">
    <source>
        <dbReference type="ARBA" id="ARBA00005417"/>
    </source>
</evidence>
<reference evidence="8" key="1">
    <citation type="submission" date="2016-10" db="EMBL/GenBank/DDBJ databases">
        <authorList>
            <person name="Varghese N."/>
            <person name="Submissions S."/>
        </authorList>
    </citation>
    <scope>NUCLEOTIDE SEQUENCE [LARGE SCALE GENOMIC DNA]</scope>
    <source>
        <strain evidence="8">ES.061</strain>
    </source>
</reference>
<keyword evidence="7" id="KW-0762">Sugar transport</keyword>
<evidence type="ECO:0000256" key="3">
    <source>
        <dbReference type="ARBA" id="ARBA00022448"/>
    </source>
</evidence>
<evidence type="ECO:0000259" key="6">
    <source>
        <dbReference type="PROSITE" id="PS50893"/>
    </source>
</evidence>
<proteinExistence type="inferred from homology"/>
<dbReference type="Pfam" id="PF00005">
    <property type="entry name" value="ABC_tran"/>
    <property type="match status" value="1"/>
</dbReference>
<dbReference type="Gene3D" id="3.40.50.300">
    <property type="entry name" value="P-loop containing nucleotide triphosphate hydrolases"/>
    <property type="match status" value="1"/>
</dbReference>
<evidence type="ECO:0000256" key="5">
    <source>
        <dbReference type="ARBA" id="ARBA00022840"/>
    </source>
</evidence>
<dbReference type="GO" id="GO:0008643">
    <property type="term" value="P:carbohydrate transport"/>
    <property type="evidence" value="ECO:0007669"/>
    <property type="project" value="InterPro"/>
</dbReference>
<dbReference type="EMBL" id="FNSL01000001">
    <property type="protein sequence ID" value="SEB65716.1"/>
    <property type="molecule type" value="Genomic_DNA"/>
</dbReference>
<dbReference type="RefSeq" id="WP_090329104.1">
    <property type="nucleotide sequence ID" value="NZ_FNSL01000001.1"/>
</dbReference>
<dbReference type="Proteomes" id="UP000199064">
    <property type="component" value="Unassembled WGS sequence"/>
</dbReference>
<protein>
    <submittedName>
        <fullName evidence="7">Multiple sugar transport system ATP-binding protein</fullName>
    </submittedName>
</protein>
<dbReference type="InterPro" id="IPR047641">
    <property type="entry name" value="ABC_transpr_MalK/UgpC-like"/>
</dbReference>
<dbReference type="InterPro" id="IPR017871">
    <property type="entry name" value="ABC_transporter-like_CS"/>
</dbReference>
<name>A0A1H4L5G6_9HYPH</name>
<dbReference type="GO" id="GO:0005524">
    <property type="term" value="F:ATP binding"/>
    <property type="evidence" value="ECO:0007669"/>
    <property type="project" value="UniProtKB-KW"/>
</dbReference>
<sequence length="362" mass="39486">MATVSFSKVVKKYGLAEVIHGADINIEDGEFIVFVGPSGCGKSTLLRMLAGLESISGGEIRIGDRAVNHLPPKDRDVAMVFQNYALYPHMSVADNIGFPLKMTGIAPAKRAPKVAEVAGLLGLDGMLDRYPRQLSGGQRQRVAMGRAIIREPSVFLFDEPLSNLDAALRVQMRREIKLLHQRLGSTMIFVTHDQVEAMTMADRIVVLRGGRVEQIGTPDEIYRKPENTFVASFIGAPPMNVIEGTVAQLQRGPVFVPKVEPKLAIDLPASTKAQPNAAFLGIRPEDCVLQRRTDPSQLNGCIKFIERSGPETQLTIAVGATGGLSITTLSWDGKRYAIGDPANVVFPPERLCLFDQEGMLLR</sequence>
<comment type="similarity">
    <text evidence="2">Belongs to the ABC transporter superfamily.</text>
</comment>
<dbReference type="InterPro" id="IPR003593">
    <property type="entry name" value="AAA+_ATPase"/>
</dbReference>
<accession>A0A1H4L5G6</accession>
<dbReference type="AlphaFoldDB" id="A0A1H4L5G6"/>
<keyword evidence="3" id="KW-0813">Transport</keyword>
<dbReference type="Gene3D" id="2.40.50.100">
    <property type="match status" value="1"/>
</dbReference>
<comment type="subcellular location">
    <subcellularLocation>
        <location evidence="1">Cell inner membrane</location>
        <topology evidence="1">Peripheral membrane protein</topology>
    </subcellularLocation>
</comment>
<dbReference type="InterPro" id="IPR008995">
    <property type="entry name" value="Mo/tungstate-bd_C_term_dom"/>
</dbReference>
<dbReference type="InterPro" id="IPR003439">
    <property type="entry name" value="ABC_transporter-like_ATP-bd"/>
</dbReference>
<dbReference type="GO" id="GO:0140359">
    <property type="term" value="F:ABC-type transporter activity"/>
    <property type="evidence" value="ECO:0007669"/>
    <property type="project" value="InterPro"/>
</dbReference>
<dbReference type="PANTHER" id="PTHR43875">
    <property type="entry name" value="MALTODEXTRIN IMPORT ATP-BINDING PROTEIN MSMX"/>
    <property type="match status" value="1"/>
</dbReference>
<dbReference type="Gene3D" id="2.40.50.140">
    <property type="entry name" value="Nucleic acid-binding proteins"/>
    <property type="match status" value="1"/>
</dbReference>
<gene>
    <name evidence="7" type="ORF">SAMN05216452_2643</name>
</gene>
<dbReference type="SUPFAM" id="SSF52540">
    <property type="entry name" value="P-loop containing nucleoside triphosphate hydrolases"/>
    <property type="match status" value="1"/>
</dbReference>
<evidence type="ECO:0000256" key="1">
    <source>
        <dbReference type="ARBA" id="ARBA00004417"/>
    </source>
</evidence>
<evidence type="ECO:0000256" key="4">
    <source>
        <dbReference type="ARBA" id="ARBA00022741"/>
    </source>
</evidence>
<dbReference type="GO" id="GO:0055052">
    <property type="term" value="C:ATP-binding cassette (ABC) transporter complex, substrate-binding subunit-containing"/>
    <property type="evidence" value="ECO:0007669"/>
    <property type="project" value="TreeGrafter"/>
</dbReference>
<dbReference type="PROSITE" id="PS00211">
    <property type="entry name" value="ABC_TRANSPORTER_1"/>
    <property type="match status" value="1"/>
</dbReference>
<keyword evidence="4" id="KW-0547">Nucleotide-binding</keyword>